<dbReference type="Proteomes" id="UP000267249">
    <property type="component" value="Chromosome"/>
</dbReference>
<dbReference type="AlphaFoldDB" id="A0AAN1UUE4"/>
<dbReference type="RefSeq" id="WP_370538885.1">
    <property type="nucleotide sequence ID" value="NZ_CP030139.2"/>
</dbReference>
<feature type="transmembrane region" description="Helical" evidence="1">
    <location>
        <begin position="7"/>
        <end position="27"/>
    </location>
</feature>
<keyword evidence="1" id="KW-1133">Transmembrane helix</keyword>
<sequence>MMVLSRYRWSISLLIVAIAVPASWWGWQNWQQRRILSQAQQALATGDVVTCLDQLAKLSTTQQPPALLNDCRWQRSQQLAAQGNFPEALQLALLIPASDRQAAAAQAAARRWGEQVRAQAEQQFLAGNWPAAQKLLNALPAQTPLDPAPSVLLSRWQQQWQQDSQAITQARAALEQARWWDVDRALAKLSDHPYWQPQAQALRQQAQQSIQQLAQQRPNATTVAEDGTVIDSVAEADLEPRYRQYLAQGLSDYEAWQRACQDLGGQVIDRGPEAFCSRNEPS</sequence>
<organism evidence="2 3">
    <name type="scientific">Synechococcus elongatus PCC 11801</name>
    <dbReference type="NCBI Taxonomy" id="2219813"/>
    <lineage>
        <taxon>Bacteria</taxon>
        <taxon>Bacillati</taxon>
        <taxon>Cyanobacteriota</taxon>
        <taxon>Cyanophyceae</taxon>
        <taxon>Synechococcales</taxon>
        <taxon>Synechococcaceae</taxon>
        <taxon>Synechococcus</taxon>
    </lineage>
</organism>
<evidence type="ECO:0000313" key="3">
    <source>
        <dbReference type="Proteomes" id="UP000267249"/>
    </source>
</evidence>
<protein>
    <submittedName>
        <fullName evidence="2">Uncharacterized protein</fullName>
    </submittedName>
</protein>
<evidence type="ECO:0000256" key="1">
    <source>
        <dbReference type="SAM" id="Phobius"/>
    </source>
</evidence>
<accession>A0AAN1UUE4</accession>
<keyword evidence="1" id="KW-0812">Transmembrane</keyword>
<proteinExistence type="predicted"/>
<name>A0AAN1UUE4_SYNEL</name>
<gene>
    <name evidence="2" type="ORF">DOP62_07195</name>
</gene>
<reference evidence="2 3" key="1">
    <citation type="journal article" date="2018" name="Sci. Rep.">
        <title>Genome Features and Biochemical Characteristics of a Robust, Fast Growing and Naturally Transformable Cyanobacterium Synechococcus elongatus PCC 11801 Isolated from India.</title>
        <authorList>
            <person name="Jaiswal D."/>
            <person name="Sengupta A."/>
            <person name="Sohoni S."/>
            <person name="Sengupta S."/>
            <person name="Phadnavis A.G."/>
            <person name="Pakrasi H.B."/>
            <person name="Wangikar P.P."/>
        </authorList>
    </citation>
    <scope>NUCLEOTIDE SEQUENCE [LARGE SCALE GENOMIC DNA]</scope>
    <source>
        <strain evidence="2 3">PCC 11801</strain>
    </source>
</reference>
<evidence type="ECO:0000313" key="2">
    <source>
        <dbReference type="EMBL" id="AZB72531.2"/>
    </source>
</evidence>
<dbReference type="EMBL" id="CP030139">
    <property type="protein sequence ID" value="AZB72531.2"/>
    <property type="molecule type" value="Genomic_DNA"/>
</dbReference>
<keyword evidence="1" id="KW-0472">Membrane</keyword>